<dbReference type="KEGG" id="tpal:117642445"/>
<dbReference type="Proteomes" id="UP000515158">
    <property type="component" value="Unplaced"/>
</dbReference>
<organism evidence="3">
    <name type="scientific">Thrips palmi</name>
    <name type="common">Melon thrips</name>
    <dbReference type="NCBI Taxonomy" id="161013"/>
    <lineage>
        <taxon>Eukaryota</taxon>
        <taxon>Metazoa</taxon>
        <taxon>Ecdysozoa</taxon>
        <taxon>Arthropoda</taxon>
        <taxon>Hexapoda</taxon>
        <taxon>Insecta</taxon>
        <taxon>Pterygota</taxon>
        <taxon>Neoptera</taxon>
        <taxon>Paraneoptera</taxon>
        <taxon>Thysanoptera</taxon>
        <taxon>Terebrantia</taxon>
        <taxon>Thripoidea</taxon>
        <taxon>Thripidae</taxon>
        <taxon>Thrips</taxon>
    </lineage>
</organism>
<gene>
    <name evidence="3" type="primary">LOC117642445</name>
</gene>
<evidence type="ECO:0000313" key="3">
    <source>
        <dbReference type="RefSeq" id="XP_034236573.1"/>
    </source>
</evidence>
<feature type="region of interest" description="Disordered" evidence="1">
    <location>
        <begin position="267"/>
        <end position="325"/>
    </location>
</feature>
<evidence type="ECO:0000313" key="2">
    <source>
        <dbReference type="Proteomes" id="UP000515158"/>
    </source>
</evidence>
<feature type="compositionally biased region" description="Low complexity" evidence="1">
    <location>
        <begin position="290"/>
        <end position="299"/>
    </location>
</feature>
<dbReference type="PANTHER" id="PTHR31025:SF9">
    <property type="entry name" value="SI:DKEY-286J15.1"/>
    <property type="match status" value="1"/>
</dbReference>
<dbReference type="GeneID" id="117642445"/>
<dbReference type="InParanoid" id="A0A6P8YAB1"/>
<reference evidence="3" key="1">
    <citation type="submission" date="2025-08" db="UniProtKB">
        <authorList>
            <consortium name="RefSeq"/>
        </authorList>
    </citation>
    <scope>IDENTIFICATION</scope>
    <source>
        <tissue evidence="3">Total insect</tissue>
    </source>
</reference>
<dbReference type="OrthoDB" id="8193468at2759"/>
<dbReference type="AlphaFoldDB" id="A0A6P8YAB1"/>
<name>A0A6P8YAB1_THRPL</name>
<keyword evidence="2" id="KW-1185">Reference proteome</keyword>
<evidence type="ECO:0000256" key="1">
    <source>
        <dbReference type="SAM" id="MobiDB-lite"/>
    </source>
</evidence>
<protein>
    <submittedName>
        <fullName evidence="3">Uncharacterized protein LOC117642445</fullName>
    </submittedName>
</protein>
<proteinExistence type="predicted"/>
<dbReference type="PANTHER" id="PTHR31025">
    <property type="entry name" value="SI:CH211-196P9.1-RELATED"/>
    <property type="match status" value="1"/>
</dbReference>
<accession>A0A6P8YAB1</accession>
<feature type="compositionally biased region" description="Basic and acidic residues" evidence="1">
    <location>
        <begin position="269"/>
        <end position="285"/>
    </location>
</feature>
<sequence length="585" mass="65334">MGSLPQLSKDSSVAEVQAFLSGYTNLKPETLDCLRCNDIDGDMLLSFTDKILIENFSKDINYAQRQALMKIIEKFGNPAPPPADNLTTEEGASVTSIVVTDDSDDLGVRELGGYIDDNGILCCNSTNEAIMFDIHPCISSSIIKKRKKRESDVASKSKASKVDAYSVEPMDVLGILNDTEAGKKVRNFIKEKGGLDVSHQTSLLNILFRHVTVGRESPLKYYPESQVKISMAKGITKDFPELADEGDCPWASWLRIVKTKFETVQSKLPPEKKKNSKRVSSDKSSKAKGKAGPSSAGAKITTSDSQIEPDDITNSKKSWMRDAVPTSRNKDEISRALHATYQGRRNWILNERPTCTDILEEYPHLASYEGEMISEEFSRIEPLEVDIVPRFKKIANYIVKHCSLVKPDMFTEVNALFDIEELQALVLLPKLLTLTLNSKTAPQDHLEHFKLFKESIQKFPSSALLQIVPEGTDVESYDSVETRKDIPSPMFPFLLWTTKDRLSGKMYLKIDKKTFLVGSVDNVNAGEIVIKAIALAMKAHFVFNLAYHPYMRAVFNYFECLAGINQNPLVTVSKLNAAVRALVQK</sequence>
<dbReference type="RefSeq" id="XP_034236573.1">
    <property type="nucleotide sequence ID" value="XM_034380682.1"/>
</dbReference>